<proteinExistence type="predicted"/>
<reference evidence="2 3" key="1">
    <citation type="journal article" date="2016" name="Mol. Biol. Evol.">
        <title>Comparative Genomics of Early-Diverging Mushroom-Forming Fungi Provides Insights into the Origins of Lignocellulose Decay Capabilities.</title>
        <authorList>
            <person name="Nagy L.G."/>
            <person name="Riley R."/>
            <person name="Tritt A."/>
            <person name="Adam C."/>
            <person name="Daum C."/>
            <person name="Floudas D."/>
            <person name="Sun H."/>
            <person name="Yadav J.S."/>
            <person name="Pangilinan J."/>
            <person name="Larsson K.H."/>
            <person name="Matsuura K."/>
            <person name="Barry K."/>
            <person name="Labutti K."/>
            <person name="Kuo R."/>
            <person name="Ohm R.A."/>
            <person name="Bhattacharya S.S."/>
            <person name="Shirouzu T."/>
            <person name="Yoshinaga Y."/>
            <person name="Martin F.M."/>
            <person name="Grigoriev I.V."/>
            <person name="Hibbett D.S."/>
        </authorList>
    </citation>
    <scope>NUCLEOTIDE SEQUENCE [LARGE SCALE GENOMIC DNA]</scope>
    <source>
        <strain evidence="2 3">TUFC12733</strain>
    </source>
</reference>
<dbReference type="AlphaFoldDB" id="A0A167K3X6"/>
<organism evidence="2 3">
    <name type="scientific">Calocera viscosa (strain TUFC12733)</name>
    <dbReference type="NCBI Taxonomy" id="1330018"/>
    <lineage>
        <taxon>Eukaryota</taxon>
        <taxon>Fungi</taxon>
        <taxon>Dikarya</taxon>
        <taxon>Basidiomycota</taxon>
        <taxon>Agaricomycotina</taxon>
        <taxon>Dacrymycetes</taxon>
        <taxon>Dacrymycetales</taxon>
        <taxon>Dacrymycetaceae</taxon>
        <taxon>Calocera</taxon>
    </lineage>
</organism>
<feature type="region of interest" description="Disordered" evidence="1">
    <location>
        <begin position="25"/>
        <end position="129"/>
    </location>
</feature>
<dbReference type="EMBL" id="KV417296">
    <property type="protein sequence ID" value="KZO94231.1"/>
    <property type="molecule type" value="Genomic_DNA"/>
</dbReference>
<protein>
    <submittedName>
        <fullName evidence="2">Uncharacterized protein</fullName>
    </submittedName>
</protein>
<evidence type="ECO:0000313" key="3">
    <source>
        <dbReference type="Proteomes" id="UP000076738"/>
    </source>
</evidence>
<evidence type="ECO:0000313" key="2">
    <source>
        <dbReference type="EMBL" id="KZO94231.1"/>
    </source>
</evidence>
<accession>A0A167K3X6</accession>
<evidence type="ECO:0000256" key="1">
    <source>
        <dbReference type="SAM" id="MobiDB-lite"/>
    </source>
</evidence>
<feature type="compositionally biased region" description="Low complexity" evidence="1">
    <location>
        <begin position="36"/>
        <end position="54"/>
    </location>
</feature>
<name>A0A167K3X6_CALVF</name>
<feature type="compositionally biased region" description="Basic and acidic residues" evidence="1">
    <location>
        <begin position="55"/>
        <end position="66"/>
    </location>
</feature>
<gene>
    <name evidence="2" type="ORF">CALVIDRAFT_228276</name>
</gene>
<dbReference type="Proteomes" id="UP000076738">
    <property type="component" value="Unassembled WGS sequence"/>
</dbReference>
<sequence>MIQTPPTASPRCSFRSGMSCSATTLLASNSAGRPSHGGASSGESGSGKGSVLREGGSESRSEREGGSDTPGGLDGEREEEDGTPDAQGAGESGGAGEHVAEGGAEQEWWSNLGTGVPHRGGGDYDNGAIDRSRRQSDLLALPRASSMYSLEHCFLHIDWLAASDQI</sequence>
<keyword evidence="3" id="KW-1185">Reference proteome</keyword>